<dbReference type="AlphaFoldDB" id="A0A0M0JVF8"/>
<feature type="transmembrane region" description="Helical" evidence="1">
    <location>
        <begin position="20"/>
        <end position="38"/>
    </location>
</feature>
<comment type="caution">
    <text evidence="2">The sequence shown here is derived from an EMBL/GenBank/DDBJ whole genome shotgun (WGS) entry which is preliminary data.</text>
</comment>
<name>A0A0M0JVF8_9EUKA</name>
<keyword evidence="1" id="KW-1133">Transmembrane helix</keyword>
<dbReference type="EMBL" id="JWZX01002293">
    <property type="protein sequence ID" value="KOO30108.1"/>
    <property type="molecule type" value="Genomic_DNA"/>
</dbReference>
<evidence type="ECO:0000313" key="3">
    <source>
        <dbReference type="Proteomes" id="UP000037460"/>
    </source>
</evidence>
<reference evidence="3" key="1">
    <citation type="journal article" date="2015" name="PLoS Genet.">
        <title>Genome Sequence and Transcriptome Analyses of Chrysochromulina tobin: Metabolic Tools for Enhanced Algal Fitness in the Prominent Order Prymnesiales (Haptophyceae).</title>
        <authorList>
            <person name="Hovde B.T."/>
            <person name="Deodato C.R."/>
            <person name="Hunsperger H.M."/>
            <person name="Ryken S.A."/>
            <person name="Yost W."/>
            <person name="Jha R.K."/>
            <person name="Patterson J."/>
            <person name="Monnat R.J. Jr."/>
            <person name="Barlow S.B."/>
            <person name="Starkenburg S.R."/>
            <person name="Cattolico R.A."/>
        </authorList>
    </citation>
    <scope>NUCLEOTIDE SEQUENCE</scope>
    <source>
        <strain evidence="3">CCMP291</strain>
    </source>
</reference>
<keyword evidence="1" id="KW-0812">Transmembrane</keyword>
<organism evidence="2 3">
    <name type="scientific">Chrysochromulina tobinii</name>
    <dbReference type="NCBI Taxonomy" id="1460289"/>
    <lineage>
        <taxon>Eukaryota</taxon>
        <taxon>Haptista</taxon>
        <taxon>Haptophyta</taxon>
        <taxon>Prymnesiophyceae</taxon>
        <taxon>Prymnesiales</taxon>
        <taxon>Chrysochromulinaceae</taxon>
        <taxon>Chrysochromulina</taxon>
    </lineage>
</organism>
<accession>A0A0M0JVF8</accession>
<gene>
    <name evidence="2" type="ORF">Ctob_016138</name>
</gene>
<protein>
    <submittedName>
        <fullName evidence="2">Uncharacterized protein</fullName>
    </submittedName>
</protein>
<keyword evidence="3" id="KW-1185">Reference proteome</keyword>
<sequence length="390" mass="42650">MASSLMRRLARFIFDARATLATFLAGAVFAIFWTFWLLSARLRPAPADVGSLNMLRCGHVNVPNLLKHGSILKAAADTRGSSLFDGGATHIVHEDDKGAIPGSWQPDVAGLRLGDDTFIPAFGSVLKDFIPPPDVGGPDIRRRVLIAPAVASRVWSGTQEVDMYGSTFVDSPTKGKYLQLEDGRILKLRLASNGLRMLDLRVRPTEAVINTLFAIHPAPSLDSAALCRITGVGKRHLPLAPIEFLRLWHCILGHLSSRRLLATLRHTLVLANVPVLAPDVVKAYEKEHCDVCNAFLQKRASVPAQAPVASGARAETDLPPSVGRALRPLYRILLDVFGPVPWASAQFGYRFVLGLICEATMMRWIFGLKTHTENDVEGCINLFLASMRLL</sequence>
<dbReference type="Proteomes" id="UP000037460">
    <property type="component" value="Unassembled WGS sequence"/>
</dbReference>
<feature type="non-terminal residue" evidence="2">
    <location>
        <position position="390"/>
    </location>
</feature>
<evidence type="ECO:0000313" key="2">
    <source>
        <dbReference type="EMBL" id="KOO30108.1"/>
    </source>
</evidence>
<keyword evidence="1" id="KW-0472">Membrane</keyword>
<evidence type="ECO:0000256" key="1">
    <source>
        <dbReference type="SAM" id="Phobius"/>
    </source>
</evidence>
<proteinExistence type="predicted"/>